<dbReference type="RefSeq" id="WP_021282899.1">
    <property type="nucleotide sequence ID" value="NZ_JAGGLL010000032.1"/>
</dbReference>
<name>A0ABS4K707_9CLOT</name>
<dbReference type="NCBIfam" id="TIGR03527">
    <property type="entry name" value="selenium_YedF"/>
    <property type="match status" value="1"/>
</dbReference>
<evidence type="ECO:0000259" key="2">
    <source>
        <dbReference type="PROSITE" id="PS01148"/>
    </source>
</evidence>
<evidence type="ECO:0000313" key="4">
    <source>
        <dbReference type="Proteomes" id="UP001519308"/>
    </source>
</evidence>
<dbReference type="CDD" id="cd03421">
    <property type="entry name" value="SirA_like_N"/>
    <property type="match status" value="1"/>
</dbReference>
<evidence type="ECO:0000313" key="3">
    <source>
        <dbReference type="EMBL" id="MBP2023577.1"/>
    </source>
</evidence>
<feature type="domain" description="UPF0033" evidence="2">
    <location>
        <begin position="5"/>
        <end position="29"/>
    </location>
</feature>
<dbReference type="SUPFAM" id="SSF64307">
    <property type="entry name" value="SirA-like"/>
    <property type="match status" value="1"/>
</dbReference>
<comment type="caution">
    <text evidence="3">The sequence shown here is derived from an EMBL/GenBank/DDBJ whole genome shotgun (WGS) entry which is preliminary data.</text>
</comment>
<organism evidence="3 4">
    <name type="scientific">Clostridium punense</name>
    <dbReference type="NCBI Taxonomy" id="1054297"/>
    <lineage>
        <taxon>Bacteria</taxon>
        <taxon>Bacillati</taxon>
        <taxon>Bacillota</taxon>
        <taxon>Clostridia</taxon>
        <taxon>Eubacteriales</taxon>
        <taxon>Clostridiaceae</taxon>
        <taxon>Clostridium</taxon>
    </lineage>
</organism>
<dbReference type="SUPFAM" id="SSF75169">
    <property type="entry name" value="DsrEFH-like"/>
    <property type="match status" value="1"/>
</dbReference>
<dbReference type="InterPro" id="IPR036868">
    <property type="entry name" value="TusA-like_sf"/>
</dbReference>
<comment type="similarity">
    <text evidence="1">Belongs to the sulfur carrier protein TusA family.</text>
</comment>
<keyword evidence="4" id="KW-1185">Reference proteome</keyword>
<dbReference type="EMBL" id="JAGGLL010000032">
    <property type="protein sequence ID" value="MBP2023577.1"/>
    <property type="molecule type" value="Genomic_DNA"/>
</dbReference>
<gene>
    <name evidence="3" type="ORF">J2Z44_003415</name>
</gene>
<dbReference type="PROSITE" id="PS01148">
    <property type="entry name" value="UPF0033"/>
    <property type="match status" value="1"/>
</dbReference>
<dbReference type="InterPro" id="IPR001455">
    <property type="entry name" value="TusA-like"/>
</dbReference>
<dbReference type="Gene3D" id="3.30.110.40">
    <property type="entry name" value="TusA-like domain"/>
    <property type="match status" value="1"/>
</dbReference>
<sequence>MSNIINCKGMNCPLPVVNTKKYFDTIEKGISTTIVDNEVAKNNIIKFVENSGFKYEVEERDGLYHILITKGEGIKEDKSSEVKESNDEIFTIVVGSDKLGNGDDDLGIALMKSYLFALSEAEKIPNNLIFLNSGVKLVVEGSLVLDSLEKLQQRGVEIQSCGLCLDFYKIKDSLRIGEITNMYAIIEIMNNSKTIKL</sequence>
<protein>
    <submittedName>
        <fullName evidence="3">Selenium metabolism protein YedF</fullName>
    </submittedName>
</protein>
<dbReference type="Proteomes" id="UP001519308">
    <property type="component" value="Unassembled WGS sequence"/>
</dbReference>
<dbReference type="PANTHER" id="PTHR33279">
    <property type="entry name" value="SULFUR CARRIER PROTEIN YEDF-RELATED"/>
    <property type="match status" value="1"/>
</dbReference>
<evidence type="ECO:0000256" key="1">
    <source>
        <dbReference type="ARBA" id="ARBA00008984"/>
    </source>
</evidence>
<proteinExistence type="inferred from homology"/>
<dbReference type="Pfam" id="PF01206">
    <property type="entry name" value="TusA"/>
    <property type="match status" value="1"/>
</dbReference>
<reference evidence="3 4" key="1">
    <citation type="submission" date="2021-03" db="EMBL/GenBank/DDBJ databases">
        <title>Genomic Encyclopedia of Type Strains, Phase IV (KMG-IV): sequencing the most valuable type-strain genomes for metagenomic binning, comparative biology and taxonomic classification.</title>
        <authorList>
            <person name="Goeker M."/>
        </authorList>
    </citation>
    <scope>NUCLEOTIDE SEQUENCE [LARGE SCALE GENOMIC DNA]</scope>
    <source>
        <strain evidence="3 4">DSM 28650</strain>
    </source>
</reference>
<accession>A0ABS4K707</accession>
<dbReference type="InterPro" id="IPR027396">
    <property type="entry name" value="DsrEFH-like"/>
</dbReference>
<dbReference type="InterPro" id="IPR019870">
    <property type="entry name" value="Se_metab_YedF"/>
</dbReference>
<dbReference type="PANTHER" id="PTHR33279:SF6">
    <property type="entry name" value="SULFUR CARRIER PROTEIN YEDF-RELATED"/>
    <property type="match status" value="1"/>
</dbReference>